<feature type="region of interest" description="Disordered" evidence="2">
    <location>
        <begin position="1"/>
        <end position="20"/>
    </location>
</feature>
<evidence type="ECO:0000256" key="1">
    <source>
        <dbReference type="ARBA" id="ARBA00038090"/>
    </source>
</evidence>
<dbReference type="PANTHER" id="PTHR28532:SF1">
    <property type="entry name" value="ORAL CANCER OVEREXPRESSED 1"/>
    <property type="match status" value="1"/>
</dbReference>
<evidence type="ECO:0000313" key="5">
    <source>
        <dbReference type="Proteomes" id="UP001310890"/>
    </source>
</evidence>
<dbReference type="EMBL" id="JAVRRL010000007">
    <property type="protein sequence ID" value="KAK5116735.1"/>
    <property type="molecule type" value="Genomic_DNA"/>
</dbReference>
<organism evidence="4 5">
    <name type="scientific">Meristemomyces frigidus</name>
    <dbReference type="NCBI Taxonomy" id="1508187"/>
    <lineage>
        <taxon>Eukaryota</taxon>
        <taxon>Fungi</taxon>
        <taxon>Dikarya</taxon>
        <taxon>Ascomycota</taxon>
        <taxon>Pezizomycotina</taxon>
        <taxon>Dothideomycetes</taxon>
        <taxon>Dothideomycetidae</taxon>
        <taxon>Mycosphaerellales</taxon>
        <taxon>Teratosphaeriaceae</taxon>
        <taxon>Meristemomyces</taxon>
    </lineage>
</organism>
<dbReference type="Pfam" id="PF09811">
    <property type="entry name" value="Yae1_N"/>
    <property type="match status" value="1"/>
</dbReference>
<gene>
    <name evidence="4" type="ORF">LTR62_007409</name>
</gene>
<comment type="similarity">
    <text evidence="1">Belongs to the LTO1 family.</text>
</comment>
<proteinExistence type="inferred from homology"/>
<sequence length="223" mass="23839">MNRTPNEGTTDTTPTTDPFDTLLSLEEDYYTEGHALGLNDGIRSGRIEGRLFGLEKGFDKFIQMGQLAGRAAVWKGRLPDQSTCKAVNPTVPEAHCVIQLPSLSGSERLRRHIARLDELTEAASLETKNSEEAVNECDERLAGAKAKFLLISRIAGENDREVAEKGVDVNVGGELGDGAAEMDVATLKTNEVGGAKTSTARVKGEMEDFVGLPHVAKKAGGGV</sequence>
<dbReference type="Proteomes" id="UP001310890">
    <property type="component" value="Unassembled WGS sequence"/>
</dbReference>
<name>A0AAN7YMH4_9PEZI</name>
<dbReference type="InterPro" id="IPR052436">
    <property type="entry name" value="LTO1_adapter"/>
</dbReference>
<dbReference type="PANTHER" id="PTHR28532">
    <property type="entry name" value="GEO13458P1"/>
    <property type="match status" value="1"/>
</dbReference>
<dbReference type="AlphaFoldDB" id="A0AAN7YMH4"/>
<protein>
    <recommendedName>
        <fullName evidence="3">Essential protein Yae1 N-terminal domain-containing protein</fullName>
    </recommendedName>
</protein>
<comment type="caution">
    <text evidence="4">The sequence shown here is derived from an EMBL/GenBank/DDBJ whole genome shotgun (WGS) entry which is preliminary data.</text>
</comment>
<evidence type="ECO:0000256" key="2">
    <source>
        <dbReference type="SAM" id="MobiDB-lite"/>
    </source>
</evidence>
<feature type="domain" description="Essential protein Yae1 N-terminal" evidence="3">
    <location>
        <begin position="33"/>
        <end position="71"/>
    </location>
</feature>
<evidence type="ECO:0000259" key="3">
    <source>
        <dbReference type="Pfam" id="PF09811"/>
    </source>
</evidence>
<accession>A0AAN7YMH4</accession>
<reference evidence="4" key="1">
    <citation type="submission" date="2023-08" db="EMBL/GenBank/DDBJ databases">
        <title>Black Yeasts Isolated from many extreme environments.</title>
        <authorList>
            <person name="Coleine C."/>
            <person name="Stajich J.E."/>
            <person name="Selbmann L."/>
        </authorList>
    </citation>
    <scope>NUCLEOTIDE SEQUENCE</scope>
    <source>
        <strain evidence="4">CCFEE 5401</strain>
    </source>
</reference>
<dbReference type="InterPro" id="IPR019191">
    <property type="entry name" value="Essential_protein_Yae1_N"/>
</dbReference>
<evidence type="ECO:0000313" key="4">
    <source>
        <dbReference type="EMBL" id="KAK5116735.1"/>
    </source>
</evidence>